<evidence type="ECO:0000259" key="1">
    <source>
        <dbReference type="Pfam" id="PF18347"/>
    </source>
</evidence>
<dbReference type="AlphaFoldDB" id="A0A5M8P2R4"/>
<accession>A0A5M8P2R4</accession>
<feature type="domain" description="DUF6852" evidence="2">
    <location>
        <begin position="50"/>
        <end position="119"/>
    </location>
</feature>
<proteinExistence type="predicted"/>
<protein>
    <submittedName>
        <fullName evidence="3">Uncharacterized protein</fullName>
    </submittedName>
</protein>
<sequence>MLKEILSISGKPGLFKLILQGKNMFIAESLLDHKRGPVYMRDKVISLGDISIYTSEAEVPLATVLSSIKEKENGNAIEFDKSITPDALKTYFETILPQFDRERVYPSDIKKIMTWYNLLVQEGLTDFSIEKAEDNAKEEAKAE</sequence>
<dbReference type="InterPro" id="IPR049282">
    <property type="entry name" value="BVU_3817_N_sf"/>
</dbReference>
<name>A0A5M8P2R4_9BACT</name>
<dbReference type="EMBL" id="SNRX01000006">
    <property type="protein sequence ID" value="KAA6302711.1"/>
    <property type="molecule type" value="Genomic_DNA"/>
</dbReference>
<evidence type="ECO:0000313" key="4">
    <source>
        <dbReference type="Proteomes" id="UP000324575"/>
    </source>
</evidence>
<feature type="domain" description="DUF5606" evidence="1">
    <location>
        <begin position="2"/>
        <end position="47"/>
    </location>
</feature>
<dbReference type="InterPro" id="IPR041218">
    <property type="entry name" value="DUF5606"/>
</dbReference>
<dbReference type="InterPro" id="IPR049281">
    <property type="entry name" value="BVU_3817-like_C_sf"/>
</dbReference>
<dbReference type="Gene3D" id="2.30.30.730">
    <property type="match status" value="1"/>
</dbReference>
<evidence type="ECO:0000259" key="2">
    <source>
        <dbReference type="Pfam" id="PF21186"/>
    </source>
</evidence>
<dbReference type="Gene3D" id="1.10.10.1650">
    <property type="match status" value="1"/>
</dbReference>
<evidence type="ECO:0000313" key="3">
    <source>
        <dbReference type="EMBL" id="KAA6302711.1"/>
    </source>
</evidence>
<dbReference type="Proteomes" id="UP000324575">
    <property type="component" value="Unassembled WGS sequence"/>
</dbReference>
<gene>
    <name evidence="3" type="ORF">EZS26_001218</name>
</gene>
<comment type="caution">
    <text evidence="3">The sequence shown here is derived from an EMBL/GenBank/DDBJ whole genome shotgun (WGS) entry which is preliminary data.</text>
</comment>
<dbReference type="Pfam" id="PF18347">
    <property type="entry name" value="DUF5606"/>
    <property type="match status" value="1"/>
</dbReference>
<dbReference type="InterPro" id="IPR049280">
    <property type="entry name" value="DUF6852"/>
</dbReference>
<reference evidence="3 4" key="1">
    <citation type="submission" date="2019-03" db="EMBL/GenBank/DDBJ databases">
        <title>Single cell metagenomics reveals metabolic interactions within the superorganism composed of flagellate Streblomastix strix and complex community of Bacteroidetes bacteria on its surface.</title>
        <authorList>
            <person name="Treitli S.C."/>
            <person name="Kolisko M."/>
            <person name="Husnik F."/>
            <person name="Keeling P."/>
            <person name="Hampl V."/>
        </authorList>
    </citation>
    <scope>NUCLEOTIDE SEQUENCE [LARGE SCALE GENOMIC DNA]</scope>
    <source>
        <strain evidence="3">St1</strain>
    </source>
</reference>
<organism evidence="3 4">
    <name type="scientific">Candidatus Ordinivivax streblomastigis</name>
    <dbReference type="NCBI Taxonomy" id="2540710"/>
    <lineage>
        <taxon>Bacteria</taxon>
        <taxon>Pseudomonadati</taxon>
        <taxon>Bacteroidota</taxon>
        <taxon>Bacteroidia</taxon>
        <taxon>Bacteroidales</taxon>
        <taxon>Candidatus Ordinivivax</taxon>
    </lineage>
</organism>
<dbReference type="Pfam" id="PF21186">
    <property type="entry name" value="DUF6852"/>
    <property type="match status" value="1"/>
</dbReference>